<gene>
    <name evidence="1" type="ORF">NDM98_00195</name>
</gene>
<proteinExistence type="predicted"/>
<name>A0ABT0XDW3_9BACI</name>
<reference evidence="1" key="1">
    <citation type="submission" date="2022-06" db="EMBL/GenBank/DDBJ databases">
        <title>Alkalicoccobacillus porphyridii sp. nov., isolated from a marine red alga, Porphyridium purpureum and reclassification of Shouchella plakortidis and Shouchella gibsonii as Alkalicoccobacillus plakortidis comb. nov. and Alkalicoccobacillus gibsonii comb. nov.</title>
        <authorList>
            <person name="Kim K.H."/>
            <person name="Lee J.K."/>
            <person name="Han D.M."/>
            <person name="Baek J.H."/>
            <person name="Jeon C.O."/>
        </authorList>
    </citation>
    <scope>NUCLEOTIDE SEQUENCE</scope>
    <source>
        <strain evidence="1">DSM 19153</strain>
    </source>
</reference>
<dbReference type="Pfam" id="PF04883">
    <property type="entry name" value="HK97-gp10_like"/>
    <property type="match status" value="1"/>
</dbReference>
<sequence length="170" mass="19678">MRFEGLDQLRKQLSDATKTGSGSLRNEMALWLEGIGMDFIDVVQDEIIRTRTVDTSRLLNSFGKGDGDNVWNLTKGSLTLEIGSNVEYASFVNDGHFTVDLKSGKDRRWVPGRWKGSRFEYDPTSKEGMLLKVKWVDGSNYWDNAKFIYERMFEKDLEIKLNQWMNTKFT</sequence>
<evidence type="ECO:0000313" key="2">
    <source>
        <dbReference type="Proteomes" id="UP001203665"/>
    </source>
</evidence>
<evidence type="ECO:0000313" key="1">
    <source>
        <dbReference type="EMBL" id="MCM2674091.1"/>
    </source>
</evidence>
<dbReference type="InterPro" id="IPR010064">
    <property type="entry name" value="HK97-gp10_tail"/>
</dbReference>
<organism evidence="1 2">
    <name type="scientific">Alkalicoccobacillus plakortidis</name>
    <dbReference type="NCBI Taxonomy" id="444060"/>
    <lineage>
        <taxon>Bacteria</taxon>
        <taxon>Bacillati</taxon>
        <taxon>Bacillota</taxon>
        <taxon>Bacilli</taxon>
        <taxon>Bacillales</taxon>
        <taxon>Bacillaceae</taxon>
        <taxon>Alkalicoccobacillus</taxon>
    </lineage>
</organism>
<comment type="caution">
    <text evidence="1">The sequence shown here is derived from an EMBL/GenBank/DDBJ whole genome shotgun (WGS) entry which is preliminary data.</text>
</comment>
<dbReference type="Proteomes" id="UP001203665">
    <property type="component" value="Unassembled WGS sequence"/>
</dbReference>
<accession>A0ABT0XDW3</accession>
<dbReference type="EMBL" id="JAMQJY010000001">
    <property type="protein sequence ID" value="MCM2674091.1"/>
    <property type="molecule type" value="Genomic_DNA"/>
</dbReference>
<protein>
    <submittedName>
        <fullName evidence="1">HK97 gp10 family phage protein</fullName>
    </submittedName>
</protein>
<keyword evidence="2" id="KW-1185">Reference proteome</keyword>
<dbReference type="RefSeq" id="WP_251603019.1">
    <property type="nucleotide sequence ID" value="NZ_JAMQJY010000001.1"/>
</dbReference>